<dbReference type="PANTHER" id="PTHR42872">
    <property type="entry name" value="PROTEIN-GLUTAMATE METHYLESTERASE/PROTEIN-GLUTAMINE GLUTAMINASE"/>
    <property type="match status" value="1"/>
</dbReference>
<comment type="domain">
    <text evidence="5">Contains a C-terminal catalytic domain, and an N-terminal region which modulates catalytic activity.</text>
</comment>
<feature type="active site" evidence="5 6">
    <location>
        <position position="204"/>
    </location>
</feature>
<dbReference type="GO" id="GO:0032259">
    <property type="term" value="P:methylation"/>
    <property type="evidence" value="ECO:0007669"/>
    <property type="project" value="UniProtKB-KW"/>
</dbReference>
<comment type="catalytic activity">
    <reaction evidence="5">
        <text>L-glutaminyl-[protein] + H2O = L-glutamyl-[protein] + NH4(+)</text>
        <dbReference type="Rhea" id="RHEA:16441"/>
        <dbReference type="Rhea" id="RHEA-COMP:10207"/>
        <dbReference type="Rhea" id="RHEA-COMP:10208"/>
        <dbReference type="ChEBI" id="CHEBI:15377"/>
        <dbReference type="ChEBI" id="CHEBI:28938"/>
        <dbReference type="ChEBI" id="CHEBI:29973"/>
        <dbReference type="ChEBI" id="CHEBI:30011"/>
        <dbReference type="EC" id="3.5.1.44"/>
    </reaction>
</comment>
<dbReference type="CDD" id="cd16432">
    <property type="entry name" value="CheB_Rec"/>
    <property type="match status" value="1"/>
</dbReference>
<dbReference type="Gene3D" id="3.40.50.180">
    <property type="entry name" value="Methylesterase CheB, C-terminal domain"/>
    <property type="match status" value="1"/>
</dbReference>
<dbReference type="Proteomes" id="UP001596977">
    <property type="component" value="Unassembled WGS sequence"/>
</dbReference>
<dbReference type="HAMAP" id="MF_00099">
    <property type="entry name" value="CheB_chemtxs"/>
    <property type="match status" value="1"/>
</dbReference>
<dbReference type="GO" id="GO:0008168">
    <property type="term" value="F:methyltransferase activity"/>
    <property type="evidence" value="ECO:0007669"/>
    <property type="project" value="UniProtKB-KW"/>
</dbReference>
<comment type="PTM">
    <text evidence="5">Phosphorylated by CheA. Phosphorylation of the N-terminal regulatory domain activates the methylesterase activity.</text>
</comment>
<dbReference type="SUPFAM" id="SSF52738">
    <property type="entry name" value="Methylesterase CheB, C-terminal domain"/>
    <property type="match status" value="1"/>
</dbReference>
<dbReference type="RefSeq" id="WP_264942399.1">
    <property type="nucleotide sequence ID" value="NZ_JAPDRA010000001.1"/>
</dbReference>
<protein>
    <recommendedName>
        <fullName evidence="5">Protein-glutamate methylesterase/protein-glutamine glutaminase</fullName>
        <ecNumber evidence="5">3.1.1.61</ecNumber>
        <ecNumber evidence="5">3.5.1.44</ecNumber>
    </recommendedName>
</protein>
<dbReference type="InterPro" id="IPR001789">
    <property type="entry name" value="Sig_transdc_resp-reg_receiver"/>
</dbReference>
<comment type="function">
    <text evidence="5">Involved in chemotaxis. Part of a chemotaxis signal transduction system that modulates chemotaxis in response to various stimuli. Catalyzes the demethylation of specific methylglutamate residues introduced into the chemoreceptors (methyl-accepting chemotaxis proteins or MCP) by CheR. Also mediates the irreversible deamidation of specific glutamine residues to glutamic acid.</text>
</comment>
<dbReference type="Pfam" id="PF00072">
    <property type="entry name" value="Response_reg"/>
    <property type="match status" value="1"/>
</dbReference>
<evidence type="ECO:0000256" key="5">
    <source>
        <dbReference type="HAMAP-Rule" id="MF_00099"/>
    </source>
</evidence>
<dbReference type="PANTHER" id="PTHR42872:SF6">
    <property type="entry name" value="PROTEIN-GLUTAMATE METHYLESTERASE_PROTEIN-GLUTAMINE GLUTAMINASE"/>
    <property type="match status" value="1"/>
</dbReference>
<keyword evidence="2 5" id="KW-0145">Chemotaxis</keyword>
<proteinExistence type="inferred from homology"/>
<comment type="subcellular location">
    <subcellularLocation>
        <location evidence="5">Cytoplasm</location>
    </subcellularLocation>
</comment>
<dbReference type="PROSITE" id="PS50110">
    <property type="entry name" value="RESPONSE_REGULATORY"/>
    <property type="match status" value="1"/>
</dbReference>
<dbReference type="PIRSF" id="PIRSF000876">
    <property type="entry name" value="RR_chemtxs_CheB"/>
    <property type="match status" value="1"/>
</dbReference>
<evidence type="ECO:0000256" key="4">
    <source>
        <dbReference type="ARBA" id="ARBA00048267"/>
    </source>
</evidence>
<dbReference type="EC" id="3.1.1.61" evidence="5"/>
<comment type="catalytic activity">
    <reaction evidence="4 5">
        <text>[protein]-L-glutamate 5-O-methyl ester + H2O = L-glutamyl-[protein] + methanol + H(+)</text>
        <dbReference type="Rhea" id="RHEA:23236"/>
        <dbReference type="Rhea" id="RHEA-COMP:10208"/>
        <dbReference type="Rhea" id="RHEA-COMP:10311"/>
        <dbReference type="ChEBI" id="CHEBI:15377"/>
        <dbReference type="ChEBI" id="CHEBI:15378"/>
        <dbReference type="ChEBI" id="CHEBI:17790"/>
        <dbReference type="ChEBI" id="CHEBI:29973"/>
        <dbReference type="ChEBI" id="CHEBI:82795"/>
        <dbReference type="EC" id="3.1.1.61"/>
    </reaction>
</comment>
<keyword evidence="3 5" id="KW-0378">Hydrolase</keyword>
<comment type="similarity">
    <text evidence="5">Belongs to the CheB family.</text>
</comment>
<gene>
    <name evidence="5 10" type="primary">cheB</name>
    <name evidence="10" type="ORF">ACFQ1E_03285</name>
</gene>
<keyword evidence="10" id="KW-0489">Methyltransferase</keyword>
<dbReference type="SMART" id="SM00448">
    <property type="entry name" value="REC"/>
    <property type="match status" value="1"/>
</dbReference>
<feature type="active site" evidence="5 6">
    <location>
        <position position="177"/>
    </location>
</feature>
<dbReference type="Gene3D" id="3.40.50.2300">
    <property type="match status" value="1"/>
</dbReference>
<dbReference type="InterPro" id="IPR000673">
    <property type="entry name" value="Sig_transdc_resp-reg_Me-estase"/>
</dbReference>
<dbReference type="EC" id="3.5.1.44" evidence="5"/>
<dbReference type="CDD" id="cd17541">
    <property type="entry name" value="REC_CheB-like"/>
    <property type="match status" value="1"/>
</dbReference>
<evidence type="ECO:0000256" key="6">
    <source>
        <dbReference type="PROSITE-ProRule" id="PRU00050"/>
    </source>
</evidence>
<feature type="modified residue" description="4-aspartylphosphate" evidence="5 7">
    <location>
        <position position="56"/>
    </location>
</feature>
<dbReference type="InterPro" id="IPR011006">
    <property type="entry name" value="CheY-like_superfamily"/>
</dbReference>
<keyword evidence="5 7" id="KW-0597">Phosphoprotein</keyword>
<dbReference type="NCBIfam" id="NF001965">
    <property type="entry name" value="PRK00742.1"/>
    <property type="match status" value="1"/>
</dbReference>
<feature type="active site" evidence="5 6">
    <location>
        <position position="297"/>
    </location>
</feature>
<dbReference type="InterPro" id="IPR035909">
    <property type="entry name" value="CheB_C"/>
</dbReference>
<evidence type="ECO:0000256" key="1">
    <source>
        <dbReference type="ARBA" id="ARBA00022490"/>
    </source>
</evidence>
<evidence type="ECO:0000259" key="9">
    <source>
        <dbReference type="PROSITE" id="PS50122"/>
    </source>
</evidence>
<evidence type="ECO:0000313" key="10">
    <source>
        <dbReference type="EMBL" id="MFD0945357.1"/>
    </source>
</evidence>
<keyword evidence="10" id="KW-0808">Transferase</keyword>
<evidence type="ECO:0000256" key="7">
    <source>
        <dbReference type="PROSITE-ProRule" id="PRU00169"/>
    </source>
</evidence>
<evidence type="ECO:0000313" key="11">
    <source>
        <dbReference type="Proteomes" id="UP001596977"/>
    </source>
</evidence>
<keyword evidence="11" id="KW-1185">Reference proteome</keyword>
<dbReference type="InterPro" id="IPR008248">
    <property type="entry name" value="CheB-like"/>
</dbReference>
<dbReference type="Pfam" id="PF01339">
    <property type="entry name" value="CheB_methylest"/>
    <property type="match status" value="1"/>
</dbReference>
<sequence length="361" mass="38356">MKPIRVLVVEDSRTVRERLVEVLDADPQFEVVGSAGDGGEAIERCRELRPDVMTLDMMLPVMTGLAVTEYVMAHFPTPILIVSSSINRGELYRTYDALAAGAVDAFDKASSFDDDGGEWERRFLAAVRMVSRIKVITHPRARMAPLARRVPEQAAEAVPAVPAPRGPAVSVVAIGASTGGPAAVTEVLRALPEGFPLPVLLVIHIGQPFGSNFADWLDGQTCHRVHFARDGEPLGRRGRVVMAPPDRHLVVEGGILRLHAGPERHSCRPSVDILFESVALSFGASAAACLLTGMGRDGAAGLLRIRQAGGLTIAQDEATSVVYGMPREAAQIGAAQRVLPLRAIGPAIAAAANAIQGVKTR</sequence>
<dbReference type="EMBL" id="JBHTJG010000001">
    <property type="protein sequence ID" value="MFD0945357.1"/>
    <property type="molecule type" value="Genomic_DNA"/>
</dbReference>
<organism evidence="10 11">
    <name type="scientific">Sphingomonas canadensis</name>
    <dbReference type="NCBI Taxonomy" id="1219257"/>
    <lineage>
        <taxon>Bacteria</taxon>
        <taxon>Pseudomonadati</taxon>
        <taxon>Pseudomonadota</taxon>
        <taxon>Alphaproteobacteria</taxon>
        <taxon>Sphingomonadales</taxon>
        <taxon>Sphingomonadaceae</taxon>
        <taxon>Sphingomonas</taxon>
    </lineage>
</organism>
<accession>A0ABW3H2K6</accession>
<feature type="domain" description="CheB-type methylesterase" evidence="9">
    <location>
        <begin position="165"/>
        <end position="355"/>
    </location>
</feature>
<reference evidence="11" key="1">
    <citation type="journal article" date="2019" name="Int. J. Syst. Evol. Microbiol.">
        <title>The Global Catalogue of Microorganisms (GCM) 10K type strain sequencing project: providing services to taxonomists for standard genome sequencing and annotation.</title>
        <authorList>
            <consortium name="The Broad Institute Genomics Platform"/>
            <consortium name="The Broad Institute Genome Sequencing Center for Infectious Disease"/>
            <person name="Wu L."/>
            <person name="Ma J."/>
        </authorList>
    </citation>
    <scope>NUCLEOTIDE SEQUENCE [LARGE SCALE GENOMIC DNA]</scope>
    <source>
        <strain evidence="11">CCUG 62982</strain>
    </source>
</reference>
<dbReference type="GO" id="GO:0008984">
    <property type="term" value="F:protein-glutamate methylesterase activity"/>
    <property type="evidence" value="ECO:0007669"/>
    <property type="project" value="UniProtKB-EC"/>
</dbReference>
<evidence type="ECO:0000259" key="8">
    <source>
        <dbReference type="PROSITE" id="PS50110"/>
    </source>
</evidence>
<dbReference type="PROSITE" id="PS50122">
    <property type="entry name" value="CHEB"/>
    <property type="match status" value="1"/>
</dbReference>
<evidence type="ECO:0000256" key="3">
    <source>
        <dbReference type="ARBA" id="ARBA00022801"/>
    </source>
</evidence>
<evidence type="ECO:0000256" key="2">
    <source>
        <dbReference type="ARBA" id="ARBA00022500"/>
    </source>
</evidence>
<comment type="caution">
    <text evidence="10">The sequence shown here is derived from an EMBL/GenBank/DDBJ whole genome shotgun (WGS) entry which is preliminary data.</text>
</comment>
<keyword evidence="1 5" id="KW-0963">Cytoplasm</keyword>
<feature type="domain" description="Response regulatory" evidence="8">
    <location>
        <begin position="5"/>
        <end position="123"/>
    </location>
</feature>
<name>A0ABW3H2K6_9SPHN</name>
<dbReference type="SUPFAM" id="SSF52172">
    <property type="entry name" value="CheY-like"/>
    <property type="match status" value="1"/>
</dbReference>